<dbReference type="AlphaFoldDB" id="A0A7J0C948"/>
<reference evidence="1 2" key="1">
    <citation type="submission" date="2020-05" db="EMBL/GenBank/DDBJ databases">
        <title>Whole genome shotgun sequence of Streptomyces fulvorobeus NBRC 15897.</title>
        <authorList>
            <person name="Komaki H."/>
            <person name="Tamura T."/>
        </authorList>
    </citation>
    <scope>NUCLEOTIDE SEQUENCE [LARGE SCALE GENOMIC DNA]</scope>
    <source>
        <strain evidence="1 2">NBRC 15897</strain>
    </source>
</reference>
<evidence type="ECO:0000313" key="2">
    <source>
        <dbReference type="Proteomes" id="UP000498980"/>
    </source>
</evidence>
<organism evidence="1 2">
    <name type="scientific">Streptomyces fulvorobeus</name>
    <dbReference type="NCBI Taxonomy" id="284028"/>
    <lineage>
        <taxon>Bacteria</taxon>
        <taxon>Bacillati</taxon>
        <taxon>Actinomycetota</taxon>
        <taxon>Actinomycetes</taxon>
        <taxon>Kitasatosporales</taxon>
        <taxon>Streptomycetaceae</taxon>
        <taxon>Streptomyces</taxon>
    </lineage>
</organism>
<name>A0A7J0C948_9ACTN</name>
<dbReference type="Proteomes" id="UP000498980">
    <property type="component" value="Unassembled WGS sequence"/>
</dbReference>
<gene>
    <name evidence="1" type="ORF">Sfulv_32440</name>
</gene>
<accession>A0A7J0C948</accession>
<protein>
    <submittedName>
        <fullName evidence="1">Uncharacterized protein</fullName>
    </submittedName>
</protein>
<sequence length="377" mass="41531">MEPHAEFFQRIAGPFWDQVRDVINEWWSHLPDQAQTGARSRLLDGNSDTNVFSALWELYLHEMLLGSGCTVEIEQPIGTRGKSPDFLVTRDGRQFIVEAIWTAQRLGGTVPDSLPPQLADAIDSVPSPNFFVACELVRTGVATPSQKRLKVGLTRWLASLDPDQVIAQYERKAPLPRHTWLEAGWCLTFEAIPRSPGRRGDPTSRTIGVLSASPWLDDESKRVFDAVKRKGGKYGDLALPFIVAVGHAAVFPEDEDTETALYGTSAECAHGSIPTFGRMSDGYWTAAYDHPHARVSGVLIVDNPAPWTWTKNIPVLWHSPAPSSLPAPILPTWATAQLANDQVERRPAALPTHAALGLPQQWPVGEAFPRNHESSSS</sequence>
<comment type="caution">
    <text evidence="1">The sequence shown here is derived from an EMBL/GenBank/DDBJ whole genome shotgun (WGS) entry which is preliminary data.</text>
</comment>
<evidence type="ECO:0000313" key="1">
    <source>
        <dbReference type="EMBL" id="GFM98433.1"/>
    </source>
</evidence>
<dbReference type="EMBL" id="BLWC01000001">
    <property type="protein sequence ID" value="GFM98433.1"/>
    <property type="molecule type" value="Genomic_DNA"/>
</dbReference>
<keyword evidence="2" id="KW-1185">Reference proteome</keyword>
<proteinExistence type="predicted"/>